<evidence type="ECO:0000313" key="9">
    <source>
        <dbReference type="Proteomes" id="UP000269692"/>
    </source>
</evidence>
<evidence type="ECO:0000256" key="1">
    <source>
        <dbReference type="ARBA" id="ARBA00004651"/>
    </source>
</evidence>
<dbReference type="AlphaFoldDB" id="A0A3L7AD38"/>
<proteinExistence type="inferred from homology"/>
<dbReference type="Proteomes" id="UP000269692">
    <property type="component" value="Unassembled WGS sequence"/>
</dbReference>
<feature type="transmembrane region" description="Helical" evidence="7">
    <location>
        <begin position="27"/>
        <end position="52"/>
    </location>
</feature>
<feature type="transmembrane region" description="Helical" evidence="7">
    <location>
        <begin position="58"/>
        <end position="79"/>
    </location>
</feature>
<gene>
    <name evidence="8" type="ORF">D9R14_12685</name>
</gene>
<evidence type="ECO:0000256" key="6">
    <source>
        <dbReference type="ARBA" id="ARBA00023136"/>
    </source>
</evidence>
<evidence type="ECO:0000313" key="8">
    <source>
        <dbReference type="EMBL" id="RLP78299.1"/>
    </source>
</evidence>
<keyword evidence="5 7" id="KW-1133">Transmembrane helix</keyword>
<keyword evidence="6 7" id="KW-0472">Membrane</keyword>
<dbReference type="RefSeq" id="WP_121623765.1">
    <property type="nucleotide sequence ID" value="NZ_JACIIW010000009.1"/>
</dbReference>
<sequence length="85" mass="9029">MGFFVSIIVGILAGYIAEKVMNSTGGLWTNLFVGIVGGMLGWWVVGLLGLTYIQRDGFVDSVVVSACGAVLLLAIWRAVRGRKPA</sequence>
<name>A0A3L7AD38_9HYPH</name>
<keyword evidence="4 7" id="KW-0812">Transmembrane</keyword>
<evidence type="ECO:0000256" key="3">
    <source>
        <dbReference type="ARBA" id="ARBA00022475"/>
    </source>
</evidence>
<dbReference type="InterPro" id="IPR007341">
    <property type="entry name" value="Transgly_assoc"/>
</dbReference>
<accession>A0A3L7AD38</accession>
<evidence type="ECO:0000256" key="5">
    <source>
        <dbReference type="ARBA" id="ARBA00022989"/>
    </source>
</evidence>
<dbReference type="PANTHER" id="PTHR33884">
    <property type="entry name" value="UPF0410 PROTEIN YMGE"/>
    <property type="match status" value="1"/>
</dbReference>
<evidence type="ECO:0000256" key="7">
    <source>
        <dbReference type="SAM" id="Phobius"/>
    </source>
</evidence>
<reference evidence="8 9" key="1">
    <citation type="submission" date="2018-10" db="EMBL/GenBank/DDBJ databases">
        <title>Xanthobacter tagetidis genome sequencing and assembly.</title>
        <authorList>
            <person name="Maclea K.S."/>
            <person name="Goen A.E."/>
            <person name="Fatima S.A."/>
        </authorList>
    </citation>
    <scope>NUCLEOTIDE SEQUENCE [LARGE SCALE GENOMIC DNA]</scope>
    <source>
        <strain evidence="8 9">ATCC 700314</strain>
    </source>
</reference>
<comment type="similarity">
    <text evidence="2">Belongs to the UPF0410 family.</text>
</comment>
<dbReference type="OrthoDB" id="9815411at2"/>
<comment type="subcellular location">
    <subcellularLocation>
        <location evidence="1">Cell membrane</location>
        <topology evidence="1">Multi-pass membrane protein</topology>
    </subcellularLocation>
</comment>
<dbReference type="GO" id="GO:0005886">
    <property type="term" value="C:plasma membrane"/>
    <property type="evidence" value="ECO:0007669"/>
    <property type="project" value="UniProtKB-SubCell"/>
</dbReference>
<keyword evidence="9" id="KW-1185">Reference proteome</keyword>
<dbReference type="PANTHER" id="PTHR33884:SF3">
    <property type="entry name" value="UPF0410 PROTEIN YMGE"/>
    <property type="match status" value="1"/>
</dbReference>
<protein>
    <submittedName>
        <fullName evidence="8">GlsB/YeaQ/YmgE family stress response membrane protein</fullName>
    </submittedName>
</protein>
<keyword evidence="3" id="KW-1003">Cell membrane</keyword>
<evidence type="ECO:0000256" key="4">
    <source>
        <dbReference type="ARBA" id="ARBA00022692"/>
    </source>
</evidence>
<dbReference type="Pfam" id="PF04226">
    <property type="entry name" value="Transgly_assoc"/>
    <property type="match status" value="1"/>
</dbReference>
<dbReference type="EMBL" id="RCTF01000009">
    <property type="protein sequence ID" value="RLP78299.1"/>
    <property type="molecule type" value="Genomic_DNA"/>
</dbReference>
<organism evidence="8 9">
    <name type="scientific">Xanthobacter tagetidis</name>
    <dbReference type="NCBI Taxonomy" id="60216"/>
    <lineage>
        <taxon>Bacteria</taxon>
        <taxon>Pseudomonadati</taxon>
        <taxon>Pseudomonadota</taxon>
        <taxon>Alphaproteobacteria</taxon>
        <taxon>Hyphomicrobiales</taxon>
        <taxon>Xanthobacteraceae</taxon>
        <taxon>Xanthobacter</taxon>
    </lineage>
</organism>
<comment type="caution">
    <text evidence="8">The sequence shown here is derived from an EMBL/GenBank/DDBJ whole genome shotgun (WGS) entry which is preliminary data.</text>
</comment>
<evidence type="ECO:0000256" key="2">
    <source>
        <dbReference type="ARBA" id="ARBA00011006"/>
    </source>
</evidence>